<dbReference type="Pfam" id="PF00264">
    <property type="entry name" value="Tyrosinase"/>
    <property type="match status" value="1"/>
</dbReference>
<evidence type="ECO:0000256" key="10">
    <source>
        <dbReference type="ARBA" id="ARBA00048881"/>
    </source>
</evidence>
<evidence type="ECO:0000256" key="6">
    <source>
        <dbReference type="ARBA" id="ARBA00023008"/>
    </source>
</evidence>
<evidence type="ECO:0000256" key="11">
    <source>
        <dbReference type="SAM" id="MobiDB-lite"/>
    </source>
</evidence>
<dbReference type="InterPro" id="IPR041640">
    <property type="entry name" value="Tyrosinase_C"/>
</dbReference>
<feature type="domain" description="Tyrosinase copper-binding" evidence="13">
    <location>
        <begin position="421"/>
        <end position="432"/>
    </location>
</feature>
<dbReference type="GO" id="GO:0042438">
    <property type="term" value="P:melanin biosynthetic process"/>
    <property type="evidence" value="ECO:0007669"/>
    <property type="project" value="UniProtKB-KW"/>
</dbReference>
<organism evidence="14 15">
    <name type="scientific">Fusarium torulosum</name>
    <dbReference type="NCBI Taxonomy" id="33205"/>
    <lineage>
        <taxon>Eukaryota</taxon>
        <taxon>Fungi</taxon>
        <taxon>Dikarya</taxon>
        <taxon>Ascomycota</taxon>
        <taxon>Pezizomycotina</taxon>
        <taxon>Sordariomycetes</taxon>
        <taxon>Hypocreomycetidae</taxon>
        <taxon>Hypocreales</taxon>
        <taxon>Nectriaceae</taxon>
        <taxon>Fusarium</taxon>
    </lineage>
</organism>
<dbReference type="EMBL" id="ONZP01000052">
    <property type="protein sequence ID" value="SPJ72172.1"/>
    <property type="molecule type" value="Genomic_DNA"/>
</dbReference>
<keyword evidence="4" id="KW-0479">Metal-binding</keyword>
<evidence type="ECO:0000256" key="4">
    <source>
        <dbReference type="ARBA" id="ARBA00022723"/>
    </source>
</evidence>
<dbReference type="GO" id="GO:0004503">
    <property type="term" value="F:tyrosinase activity"/>
    <property type="evidence" value="ECO:0007669"/>
    <property type="project" value="UniProtKB-EC"/>
</dbReference>
<feature type="compositionally biased region" description="Acidic residues" evidence="11">
    <location>
        <begin position="326"/>
        <end position="335"/>
    </location>
</feature>
<dbReference type="Gene3D" id="2.60.310.20">
    <property type="match status" value="1"/>
</dbReference>
<comment type="cofactor">
    <cofactor evidence="1">
        <name>Cu(2+)</name>
        <dbReference type="ChEBI" id="CHEBI:29036"/>
    </cofactor>
</comment>
<reference evidence="14" key="1">
    <citation type="submission" date="2018-03" db="EMBL/GenBank/DDBJ databases">
        <authorList>
            <person name="Guldener U."/>
        </authorList>
    </citation>
    <scope>NUCLEOTIDE SEQUENCE</scope>
</reference>
<evidence type="ECO:0000259" key="12">
    <source>
        <dbReference type="PROSITE" id="PS00497"/>
    </source>
</evidence>
<dbReference type="GO" id="GO:0046872">
    <property type="term" value="F:metal ion binding"/>
    <property type="evidence" value="ECO:0007669"/>
    <property type="project" value="UniProtKB-KW"/>
</dbReference>
<dbReference type="PROSITE" id="PS00498">
    <property type="entry name" value="TYROSINASE_2"/>
    <property type="match status" value="1"/>
</dbReference>
<dbReference type="InterPro" id="IPR002227">
    <property type="entry name" value="Tyrosinase_Cu-bd"/>
</dbReference>
<keyword evidence="5" id="KW-0560">Oxidoreductase</keyword>
<gene>
    <name evidence="14" type="ORF">FTOL_01900</name>
</gene>
<name>A0AAE8M117_9HYPO</name>
<evidence type="ECO:0000256" key="1">
    <source>
        <dbReference type="ARBA" id="ARBA00001973"/>
    </source>
</evidence>
<comment type="catalytic activity">
    <reaction evidence="10">
        <text>L-tyrosine + O2 = L-dopaquinone + H2O</text>
        <dbReference type="Rhea" id="RHEA:18117"/>
        <dbReference type="ChEBI" id="CHEBI:15377"/>
        <dbReference type="ChEBI" id="CHEBI:15379"/>
        <dbReference type="ChEBI" id="CHEBI:57924"/>
        <dbReference type="ChEBI" id="CHEBI:58315"/>
        <dbReference type="EC" id="1.14.18.1"/>
    </reaction>
</comment>
<dbReference type="EC" id="1.14.18.1" evidence="3"/>
<dbReference type="PANTHER" id="PTHR11474">
    <property type="entry name" value="TYROSINASE FAMILY MEMBER"/>
    <property type="match status" value="1"/>
</dbReference>
<evidence type="ECO:0000256" key="2">
    <source>
        <dbReference type="ARBA" id="ARBA00009928"/>
    </source>
</evidence>
<feature type="region of interest" description="Disordered" evidence="11">
    <location>
        <begin position="321"/>
        <end position="341"/>
    </location>
</feature>
<evidence type="ECO:0000256" key="9">
    <source>
        <dbReference type="ARBA" id="ARBA00048233"/>
    </source>
</evidence>
<evidence type="ECO:0000256" key="8">
    <source>
        <dbReference type="ARBA" id="ARBA00023101"/>
    </source>
</evidence>
<comment type="similarity">
    <text evidence="2">Belongs to the tyrosinase family.</text>
</comment>
<evidence type="ECO:0000313" key="15">
    <source>
        <dbReference type="Proteomes" id="UP001187734"/>
    </source>
</evidence>
<keyword evidence="15" id="KW-1185">Reference proteome</keyword>
<dbReference type="InterPro" id="IPR050316">
    <property type="entry name" value="Tyrosinase/Hemocyanin"/>
</dbReference>
<dbReference type="Pfam" id="PF18132">
    <property type="entry name" value="Tyrosinase_C"/>
    <property type="match status" value="1"/>
</dbReference>
<dbReference type="PANTHER" id="PTHR11474:SF76">
    <property type="entry name" value="SHKT DOMAIN-CONTAINING PROTEIN"/>
    <property type="match status" value="1"/>
</dbReference>
<sequence>MLVESGTYGIKGLPRPADAITRTHTHENSIPYVEKLPVRYEISALASSTDPDLRRQWTLFVLALEKFKLKPVGEKLSYFQVAGIHGYPENTWDGAPEPRADPENPKAGDQPFGGYCNHNGLNFPTWHRPYMALFEQCVWDNMNEVINHWENKHGLKGPELELWKTAKDTWRMPYWDWARQQSYNEDFAYPQVLIQGPVRIYVPDAVKEYYPPSGLYANPFWSFENPEKDNHGNPLPFGLMPKGKGDYNIRDNPVKHDAGPPSEKGDQAWLPWSLATGTSRYGIFVNKNAKRFMGLEGVNNAWVANNHLANMTWYPINKNQEAREQSEDDEDEEQDEVPKEPYFKWNPGTLADSVNRMFCPHYNDTWGKFASTKWTKESHEGSNTGFLSLEYIHNNVHNIVGGSDYQTGIGHMSDVPVAAFDPIFWLHHTQIDRLLAIWQSLYPSLWWDKDEPGEGNVRDDQPDDPLFPFHDKDNGDPVKDVWTANKCRDWTVFNYQYDDLQSLSEKALDADKALDECKFKDLLQAYIQKTYPTTQHLLCDIKKAPIIKIPDGLRPKPGSNSWYDYIINIKYDRYALNGTAYTIKFYLGGPKGERITHYEPQNYVGSVYTFGGGSRESQDSCSNCKKQADKSILSCAQVPLTIQLLHHTIDGLKDHPLETFDQVEKYLELHLRWKVYGFGGIEVPKKDYEQLSKTEITVLRGIGQPQQVAAPLKRDALEGLALSSFSLMATEAPIPDSNVKNPVAVPPTYDNNSYKPLASITHGKAFGLQQDGGYKAQV</sequence>
<dbReference type="InterPro" id="IPR008922">
    <property type="entry name" value="Di-copper_centre_dom_sf"/>
</dbReference>
<keyword evidence="7" id="KW-0503">Monooxygenase</keyword>
<keyword evidence="6" id="KW-0186">Copper</keyword>
<evidence type="ECO:0000256" key="7">
    <source>
        <dbReference type="ARBA" id="ARBA00023033"/>
    </source>
</evidence>
<dbReference type="PROSITE" id="PS00497">
    <property type="entry name" value="TYROSINASE_1"/>
    <property type="match status" value="1"/>
</dbReference>
<dbReference type="Gene3D" id="1.10.1280.10">
    <property type="entry name" value="Di-copper center containing domain from catechol oxidase"/>
    <property type="match status" value="1"/>
</dbReference>
<evidence type="ECO:0000259" key="13">
    <source>
        <dbReference type="PROSITE" id="PS00498"/>
    </source>
</evidence>
<proteinExistence type="inferred from homology"/>
<feature type="domain" description="Tyrosinase copper-binding" evidence="12">
    <location>
        <begin position="118"/>
        <end position="135"/>
    </location>
</feature>
<protein>
    <recommendedName>
        <fullName evidence="3">tyrosinase</fullName>
        <ecNumber evidence="3">1.14.18.1</ecNumber>
    </recommendedName>
</protein>
<dbReference type="AlphaFoldDB" id="A0AAE8M117"/>
<accession>A0AAE8M117</accession>
<comment type="catalytic activity">
    <reaction evidence="9">
        <text>2 L-dopa + O2 = 2 L-dopaquinone + 2 H2O</text>
        <dbReference type="Rhea" id="RHEA:34287"/>
        <dbReference type="ChEBI" id="CHEBI:15377"/>
        <dbReference type="ChEBI" id="CHEBI:15379"/>
        <dbReference type="ChEBI" id="CHEBI:57504"/>
        <dbReference type="ChEBI" id="CHEBI:57924"/>
        <dbReference type="EC" id="1.14.18.1"/>
    </reaction>
</comment>
<evidence type="ECO:0000313" key="14">
    <source>
        <dbReference type="EMBL" id="SPJ72172.1"/>
    </source>
</evidence>
<dbReference type="Proteomes" id="UP001187734">
    <property type="component" value="Unassembled WGS sequence"/>
</dbReference>
<evidence type="ECO:0000256" key="5">
    <source>
        <dbReference type="ARBA" id="ARBA00023002"/>
    </source>
</evidence>
<dbReference type="SUPFAM" id="SSF48056">
    <property type="entry name" value="Di-copper centre-containing domain"/>
    <property type="match status" value="1"/>
</dbReference>
<keyword evidence="8" id="KW-0470">Melanin biosynthesis</keyword>
<evidence type="ECO:0000256" key="3">
    <source>
        <dbReference type="ARBA" id="ARBA00011906"/>
    </source>
</evidence>
<comment type="caution">
    <text evidence="14">The sequence shown here is derived from an EMBL/GenBank/DDBJ whole genome shotgun (WGS) entry which is preliminary data.</text>
</comment>